<gene>
    <name evidence="5" type="ORF">I532_02940</name>
</gene>
<dbReference type="EMBL" id="APBN01000001">
    <property type="protein sequence ID" value="EMT54526.1"/>
    <property type="molecule type" value="Genomic_DNA"/>
</dbReference>
<evidence type="ECO:0000256" key="1">
    <source>
        <dbReference type="ARBA" id="ARBA00005662"/>
    </source>
</evidence>
<dbReference type="CDD" id="cd07381">
    <property type="entry name" value="MPP_CapA"/>
    <property type="match status" value="1"/>
</dbReference>
<dbReference type="PANTHER" id="PTHR33393">
    <property type="entry name" value="POLYGLUTAMINE SYNTHESIS ACCESSORY PROTEIN RV0574C-RELATED"/>
    <property type="match status" value="1"/>
</dbReference>
<reference evidence="5 6" key="1">
    <citation type="submission" date="2013-03" db="EMBL/GenBank/DDBJ databases">
        <title>Assembly of a new bacterial strain Brevibacillus borstelensis AK1.</title>
        <authorList>
            <person name="Rajan I."/>
            <person name="PoliReddy D."/>
            <person name="Sugumar T."/>
            <person name="Rathinam K."/>
            <person name="Alqarawi S."/>
            <person name="Khalil A.B."/>
            <person name="Sivakumar N."/>
        </authorList>
    </citation>
    <scope>NUCLEOTIDE SEQUENCE [LARGE SCALE GENOMIC DNA]</scope>
    <source>
        <strain evidence="5 6">AK1</strain>
    </source>
</reference>
<comment type="similarity">
    <text evidence="1">Belongs to the CapA family.</text>
</comment>
<proteinExistence type="inferred from homology"/>
<feature type="compositionally biased region" description="Polar residues" evidence="2">
    <location>
        <begin position="26"/>
        <end position="35"/>
    </location>
</feature>
<feature type="domain" description="Capsule synthesis protein CapA" evidence="4">
    <location>
        <begin position="97"/>
        <end position="349"/>
    </location>
</feature>
<dbReference type="PATRIC" id="fig|1300222.3.peg.625"/>
<dbReference type="Proteomes" id="UP000012081">
    <property type="component" value="Unassembled WGS sequence"/>
</dbReference>
<dbReference type="AlphaFoldDB" id="M8E5H0"/>
<dbReference type="InterPro" id="IPR019079">
    <property type="entry name" value="Capsule_synth_CapA"/>
</dbReference>
<keyword evidence="3" id="KW-0732">Signal</keyword>
<accession>M8E5H0</accession>
<keyword evidence="6" id="KW-1185">Reference proteome</keyword>
<dbReference type="Gene3D" id="3.60.21.10">
    <property type="match status" value="1"/>
</dbReference>
<name>M8E5H0_9BACL</name>
<organism evidence="5 6">
    <name type="scientific">Brevibacillus borstelensis AK1</name>
    <dbReference type="NCBI Taxonomy" id="1300222"/>
    <lineage>
        <taxon>Bacteria</taxon>
        <taxon>Bacillati</taxon>
        <taxon>Bacillota</taxon>
        <taxon>Bacilli</taxon>
        <taxon>Bacillales</taxon>
        <taxon>Paenibacillaceae</taxon>
        <taxon>Brevibacillus</taxon>
    </lineage>
</organism>
<evidence type="ECO:0000259" key="4">
    <source>
        <dbReference type="SMART" id="SM00854"/>
    </source>
</evidence>
<dbReference type="SUPFAM" id="SSF56300">
    <property type="entry name" value="Metallo-dependent phosphatases"/>
    <property type="match status" value="1"/>
</dbReference>
<dbReference type="STRING" id="1300222.I532_02940"/>
<dbReference type="InterPro" id="IPR029052">
    <property type="entry name" value="Metallo-depent_PP-like"/>
</dbReference>
<feature type="region of interest" description="Disordered" evidence="2">
    <location>
        <begin position="26"/>
        <end position="86"/>
    </location>
</feature>
<dbReference type="SMART" id="SM00854">
    <property type="entry name" value="PGA_cap"/>
    <property type="match status" value="1"/>
</dbReference>
<comment type="caution">
    <text evidence="5">The sequence shown here is derived from an EMBL/GenBank/DDBJ whole genome shotgun (WGS) entry which is preliminary data.</text>
</comment>
<dbReference type="PANTHER" id="PTHR33393:SF12">
    <property type="entry name" value="CAPSULE BIOSYNTHESIS PROTEIN CAPA"/>
    <property type="match status" value="1"/>
</dbReference>
<dbReference type="OrthoDB" id="9810906at2"/>
<dbReference type="PROSITE" id="PS51257">
    <property type="entry name" value="PROKAR_LIPOPROTEIN"/>
    <property type="match status" value="1"/>
</dbReference>
<evidence type="ECO:0000256" key="2">
    <source>
        <dbReference type="SAM" id="MobiDB-lite"/>
    </source>
</evidence>
<feature type="chain" id="PRO_5039243580" description="Capsule synthesis protein CapA domain-containing protein" evidence="3">
    <location>
        <begin position="22"/>
        <end position="445"/>
    </location>
</feature>
<evidence type="ECO:0000256" key="3">
    <source>
        <dbReference type="SAM" id="SignalP"/>
    </source>
</evidence>
<dbReference type="RefSeq" id="WP_003386292.1">
    <property type="nucleotide sequence ID" value="NZ_APBN01000001.1"/>
</dbReference>
<dbReference type="InterPro" id="IPR052169">
    <property type="entry name" value="CW_Biosynth-Accessory"/>
</dbReference>
<protein>
    <recommendedName>
        <fullName evidence="4">Capsule synthesis protein CapA domain-containing protein</fullName>
    </recommendedName>
</protein>
<dbReference type="Pfam" id="PF09587">
    <property type="entry name" value="PGA_cap"/>
    <property type="match status" value="1"/>
</dbReference>
<sequence>MRKKWCSLVIVVALGWGTVGCVPQTGKTDQTTAAPVSSAAAKEPADLPAEAPADQPTDQPTDKAVDEPADVSTEESGTNHAAGLSAPLSRFPEQRITLMAVGDIMVHDEQLEAALLPDKKTYDFAPSFAYVKPIFQEADWLIGNLETTLAGQELRYSGYPMFNSPDSLADTLKQLGFTALTTANNHSMDRKEKGVRRTIDQLDRVGLLHTGTFRDEASRNEPLILNKDGFTMALLSYTYGTNGIPIPKDKPYLVNLINPDLIKADIAKARAAGVDLVAVALHFGNEYQRMPNAKQRETAELCIKFGADLVLGAHPHVVQPYEWKTMTLEDGSTHTGFIAYSLGNFISAQRRDYKDVGVILKLTLYKGESGEAKVEKAEWTTTYVHYYRKNGKRHYVIYPVPLAVSAMEQGQKPPVLGKELADFLNRLQKEMDTHLNSMNKQTKAS</sequence>
<feature type="compositionally biased region" description="Low complexity" evidence="2">
    <location>
        <begin position="39"/>
        <end position="56"/>
    </location>
</feature>
<evidence type="ECO:0000313" key="6">
    <source>
        <dbReference type="Proteomes" id="UP000012081"/>
    </source>
</evidence>
<evidence type="ECO:0000313" key="5">
    <source>
        <dbReference type="EMBL" id="EMT54526.1"/>
    </source>
</evidence>
<feature type="signal peptide" evidence="3">
    <location>
        <begin position="1"/>
        <end position="21"/>
    </location>
</feature>